<name>A0A3R7PL17_PENVA</name>
<accession>A0A3R7PL17</accession>
<proteinExistence type="predicted"/>
<dbReference type="AlphaFoldDB" id="A0A3R7PL17"/>
<feature type="non-terminal residue" evidence="2">
    <location>
        <position position="431"/>
    </location>
</feature>
<dbReference type="PANTHER" id="PTHR33198">
    <property type="entry name" value="ANK_REP_REGION DOMAIN-CONTAINING PROTEIN-RELATED"/>
    <property type="match status" value="1"/>
</dbReference>
<feature type="compositionally biased region" description="Pro residues" evidence="1">
    <location>
        <begin position="80"/>
        <end position="105"/>
    </location>
</feature>
<feature type="region of interest" description="Disordered" evidence="1">
    <location>
        <begin position="369"/>
        <end position="388"/>
    </location>
</feature>
<feature type="region of interest" description="Disordered" evidence="1">
    <location>
        <begin position="72"/>
        <end position="105"/>
    </location>
</feature>
<evidence type="ECO:0008006" key="4">
    <source>
        <dbReference type="Google" id="ProtNLM"/>
    </source>
</evidence>
<gene>
    <name evidence="2" type="ORF">C7M84_011804</name>
</gene>
<feature type="compositionally biased region" description="Basic and acidic residues" evidence="1">
    <location>
        <begin position="369"/>
        <end position="387"/>
    </location>
</feature>
<protein>
    <recommendedName>
        <fullName evidence="4">CCHC-type domain-containing protein</fullName>
    </recommendedName>
</protein>
<dbReference type="EMBL" id="QCYY01002491">
    <property type="protein sequence ID" value="ROT69962.1"/>
    <property type="molecule type" value="Genomic_DNA"/>
</dbReference>
<dbReference type="PANTHER" id="PTHR33198:SF19">
    <property type="entry name" value="CCHC-TYPE DOMAIN-CONTAINING PROTEIN"/>
    <property type="match status" value="1"/>
</dbReference>
<evidence type="ECO:0000313" key="3">
    <source>
        <dbReference type="Proteomes" id="UP000283509"/>
    </source>
</evidence>
<feature type="compositionally biased region" description="Basic and acidic residues" evidence="1">
    <location>
        <begin position="29"/>
        <end position="50"/>
    </location>
</feature>
<sequence length="431" mass="48951">MADQGFSTESNEPQQDALQYSLPYWEASRVQEEARRRREEEIRRQEDDLRRQEEAARFTTLIQLLSPVNLQPTLAGSSPPLAPGPHPTTHHPPPQKAIAQNPPPLKSDASFQVFREWRRRWDDYAVMVDLASLPREKQLIQMWMCLSLETQRILEHTLQITPSTDLTVDQVLDALQSHIKSLRNEALRRRDLFGCKQSDGESFADFYVRLRRIAEEVDICHGNSKECEETQLKMIILTGIRDEELIQKLICLPSHSSLQDMVNACRSFEATRSATSAIRALPNQVCAVSANQKKEGGNTRQTLLRRLRIHRVHVSFAHDGMIQGNALPLTAFATTVVVMVIGQGHPSVLPSVQCNFCNRMGHYEKCCKQKKRENQKSKTPRSDDTAHLRPIVRVNAVISPGESPPLDTDRTLQDLRAAARVDPSYTRLLDC</sequence>
<reference evidence="2 3" key="1">
    <citation type="submission" date="2018-04" db="EMBL/GenBank/DDBJ databases">
        <authorList>
            <person name="Zhang X."/>
            <person name="Yuan J."/>
            <person name="Li F."/>
            <person name="Xiang J."/>
        </authorList>
    </citation>
    <scope>NUCLEOTIDE SEQUENCE [LARGE SCALE GENOMIC DNA]</scope>
    <source>
        <tissue evidence="2">Muscle</tissue>
    </source>
</reference>
<comment type="caution">
    <text evidence="2">The sequence shown here is derived from an EMBL/GenBank/DDBJ whole genome shotgun (WGS) entry which is preliminary data.</text>
</comment>
<organism evidence="2 3">
    <name type="scientific">Penaeus vannamei</name>
    <name type="common">Whiteleg shrimp</name>
    <name type="synonym">Litopenaeus vannamei</name>
    <dbReference type="NCBI Taxonomy" id="6689"/>
    <lineage>
        <taxon>Eukaryota</taxon>
        <taxon>Metazoa</taxon>
        <taxon>Ecdysozoa</taxon>
        <taxon>Arthropoda</taxon>
        <taxon>Crustacea</taxon>
        <taxon>Multicrustacea</taxon>
        <taxon>Malacostraca</taxon>
        <taxon>Eumalacostraca</taxon>
        <taxon>Eucarida</taxon>
        <taxon>Decapoda</taxon>
        <taxon>Dendrobranchiata</taxon>
        <taxon>Penaeoidea</taxon>
        <taxon>Penaeidae</taxon>
        <taxon>Penaeus</taxon>
    </lineage>
</organism>
<feature type="compositionally biased region" description="Polar residues" evidence="1">
    <location>
        <begin position="1"/>
        <end position="18"/>
    </location>
</feature>
<feature type="region of interest" description="Disordered" evidence="1">
    <location>
        <begin position="1"/>
        <end position="50"/>
    </location>
</feature>
<evidence type="ECO:0000256" key="1">
    <source>
        <dbReference type="SAM" id="MobiDB-lite"/>
    </source>
</evidence>
<reference evidence="2 3" key="2">
    <citation type="submission" date="2019-01" db="EMBL/GenBank/DDBJ databases">
        <title>The decoding of complex shrimp genome reveals the adaptation for benthos swimmer, frequently molting mechanism and breeding impact on genome.</title>
        <authorList>
            <person name="Sun Y."/>
            <person name="Gao Y."/>
            <person name="Yu Y."/>
        </authorList>
    </citation>
    <scope>NUCLEOTIDE SEQUENCE [LARGE SCALE GENOMIC DNA]</scope>
    <source>
        <tissue evidence="2">Muscle</tissue>
    </source>
</reference>
<evidence type="ECO:0000313" key="2">
    <source>
        <dbReference type="EMBL" id="ROT69962.1"/>
    </source>
</evidence>
<keyword evidence="3" id="KW-1185">Reference proteome</keyword>
<dbReference type="Proteomes" id="UP000283509">
    <property type="component" value="Unassembled WGS sequence"/>
</dbReference>